<evidence type="ECO:0000256" key="5">
    <source>
        <dbReference type="SAM" id="MobiDB-lite"/>
    </source>
</evidence>
<evidence type="ECO:0000256" key="3">
    <source>
        <dbReference type="ARBA" id="ARBA00023295"/>
    </source>
</evidence>
<dbReference type="PROSITE" id="PS00659">
    <property type="entry name" value="GLYCOSYL_HYDROL_F5"/>
    <property type="match status" value="1"/>
</dbReference>
<feature type="region of interest" description="Disordered" evidence="5">
    <location>
        <begin position="29"/>
        <end position="70"/>
    </location>
</feature>
<comment type="similarity">
    <text evidence="4">Belongs to the glycosyl hydrolase 5 (cellulase A) family.</text>
</comment>
<keyword evidence="3 4" id="KW-0326">Glycosidase</keyword>
<dbReference type="InterPro" id="IPR017853">
    <property type="entry name" value="GH"/>
</dbReference>
<organism evidence="8 9">
    <name type="scientific">Gilvimarinus japonicus</name>
    <dbReference type="NCBI Taxonomy" id="1796469"/>
    <lineage>
        <taxon>Bacteria</taxon>
        <taxon>Pseudomonadati</taxon>
        <taxon>Pseudomonadota</taxon>
        <taxon>Gammaproteobacteria</taxon>
        <taxon>Cellvibrionales</taxon>
        <taxon>Cellvibrionaceae</taxon>
        <taxon>Gilvimarinus</taxon>
    </lineage>
</organism>
<evidence type="ECO:0000256" key="2">
    <source>
        <dbReference type="ARBA" id="ARBA00022801"/>
    </source>
</evidence>
<dbReference type="Gene3D" id="2.60.120.260">
    <property type="entry name" value="Galactose-binding domain-like"/>
    <property type="match status" value="1"/>
</dbReference>
<name>A0ABV7HXB6_9GAMM</name>
<dbReference type="Pfam" id="PF00150">
    <property type="entry name" value="Cellulase"/>
    <property type="match status" value="1"/>
</dbReference>
<dbReference type="PANTHER" id="PTHR31297">
    <property type="entry name" value="GLUCAN ENDO-1,6-BETA-GLUCOSIDASE B"/>
    <property type="match status" value="1"/>
</dbReference>
<dbReference type="Gene3D" id="3.20.20.80">
    <property type="entry name" value="Glycosidases"/>
    <property type="match status" value="1"/>
</dbReference>
<keyword evidence="2 4" id="KW-0378">Hydrolase</keyword>
<dbReference type="SUPFAM" id="SSF49785">
    <property type="entry name" value="Galactose-binding domain-like"/>
    <property type="match status" value="1"/>
</dbReference>
<feature type="compositionally biased region" description="Low complexity" evidence="5">
    <location>
        <begin position="41"/>
        <end position="70"/>
    </location>
</feature>
<feature type="region of interest" description="Disordered" evidence="5">
    <location>
        <begin position="104"/>
        <end position="123"/>
    </location>
</feature>
<evidence type="ECO:0000256" key="4">
    <source>
        <dbReference type="RuleBase" id="RU361153"/>
    </source>
</evidence>
<dbReference type="EMBL" id="JBHRTL010000008">
    <property type="protein sequence ID" value="MFC3155996.1"/>
    <property type="molecule type" value="Genomic_DNA"/>
</dbReference>
<evidence type="ECO:0000313" key="9">
    <source>
        <dbReference type="Proteomes" id="UP001595548"/>
    </source>
</evidence>
<reference evidence="9" key="1">
    <citation type="journal article" date="2019" name="Int. J. Syst. Evol. Microbiol.">
        <title>The Global Catalogue of Microorganisms (GCM) 10K type strain sequencing project: providing services to taxonomists for standard genome sequencing and annotation.</title>
        <authorList>
            <consortium name="The Broad Institute Genomics Platform"/>
            <consortium name="The Broad Institute Genome Sequencing Center for Infectious Disease"/>
            <person name="Wu L."/>
            <person name="Ma J."/>
        </authorList>
    </citation>
    <scope>NUCLEOTIDE SEQUENCE [LARGE SCALE GENOMIC DNA]</scope>
    <source>
        <strain evidence="9">KCTC 52141</strain>
    </source>
</reference>
<dbReference type="InterPro" id="IPR001547">
    <property type="entry name" value="Glyco_hydro_5"/>
</dbReference>
<sequence>MQTQLEPKWSKLFLRTGLIASISVLTACGSSGGTKSEPPTASSSASSVASSSSTSSDASSSIASSASSSSVSSGVASSSSEAGGCAPDVAATIGTTTTRLEAEHYSSCSEQSKTTEADDALSGGLAISDTGSSLDYRVDVQTSGLYTVTYRARASNSSSRWALAAGGQTISNSEVELAASEAPEWQDVSTAAVYLTDGPQTIALNFAQAGAALDYLELHYDEPTQYTPHEAVAQMGIGINLGNTLDAYPNEGDWAPAAQESYLIAFADAGFDHVRIPATWDNHTATSEPYAVDTSRMDRTEQVVDWALAQGYYVVLNAHHEIWLKQDYQNAANRERFDAIWTQIAERFAHKSARLVFEILNEPNGMTPAQSNDLNPRILDIIRANNPDRLVVIAGSGYTPVDTLADIELPADNKLIANFHSYDPWEFAGQCTRDWGTTADKNELESVYQTASTWAQTNEVPVTVNEFGAAHEDYEHPENICNQADRLEYLRAHVNFATQYGIAATVWDDNGSFGVYNREQGSWGPEKDILVAPNP</sequence>
<feature type="domain" description="Glycoside hydrolase family 5" evidence="6">
    <location>
        <begin position="251"/>
        <end position="509"/>
    </location>
</feature>
<evidence type="ECO:0000313" key="8">
    <source>
        <dbReference type="EMBL" id="MFC3155996.1"/>
    </source>
</evidence>
<keyword evidence="1" id="KW-0732">Signal</keyword>
<dbReference type="InterPro" id="IPR018087">
    <property type="entry name" value="Glyco_hydro_5_CS"/>
</dbReference>
<gene>
    <name evidence="8" type="ORF">ACFOEB_12350</name>
</gene>
<dbReference type="SUPFAM" id="SSF51445">
    <property type="entry name" value="(Trans)glycosidases"/>
    <property type="match status" value="1"/>
</dbReference>
<dbReference type="Pfam" id="PF03422">
    <property type="entry name" value="CBM_6"/>
    <property type="match status" value="1"/>
</dbReference>
<protein>
    <submittedName>
        <fullName evidence="8">Cellulase family glycosylhydrolase</fullName>
    </submittedName>
</protein>
<proteinExistence type="inferred from homology"/>
<dbReference type="PANTHER" id="PTHR31297:SF17">
    <property type="entry name" value="ENDOGLUCANASE"/>
    <property type="match status" value="1"/>
</dbReference>
<feature type="domain" description="CBM6" evidence="7">
    <location>
        <begin position="101"/>
        <end position="216"/>
    </location>
</feature>
<dbReference type="InterPro" id="IPR050386">
    <property type="entry name" value="Glycosyl_hydrolase_5"/>
</dbReference>
<evidence type="ECO:0000259" key="7">
    <source>
        <dbReference type="Pfam" id="PF03422"/>
    </source>
</evidence>
<accession>A0ABV7HXB6</accession>
<comment type="caution">
    <text evidence="8">The sequence shown here is derived from an EMBL/GenBank/DDBJ whole genome shotgun (WGS) entry which is preliminary data.</text>
</comment>
<dbReference type="InterPro" id="IPR005084">
    <property type="entry name" value="CBM6"/>
</dbReference>
<keyword evidence="9" id="KW-1185">Reference proteome</keyword>
<dbReference type="Proteomes" id="UP001595548">
    <property type="component" value="Unassembled WGS sequence"/>
</dbReference>
<evidence type="ECO:0000256" key="1">
    <source>
        <dbReference type="ARBA" id="ARBA00022729"/>
    </source>
</evidence>
<evidence type="ECO:0000259" key="6">
    <source>
        <dbReference type="Pfam" id="PF00150"/>
    </source>
</evidence>
<dbReference type="InterPro" id="IPR008979">
    <property type="entry name" value="Galactose-bd-like_sf"/>
</dbReference>
<dbReference type="RefSeq" id="WP_382417030.1">
    <property type="nucleotide sequence ID" value="NZ_AP031500.1"/>
</dbReference>